<feature type="transmembrane region" description="Helical" evidence="1">
    <location>
        <begin position="284"/>
        <end position="303"/>
    </location>
</feature>
<keyword evidence="1" id="KW-0812">Transmembrane</keyword>
<dbReference type="InterPro" id="IPR001646">
    <property type="entry name" value="5peptide_repeat"/>
</dbReference>
<keyword evidence="3" id="KW-0813">Transport</keyword>
<keyword evidence="4" id="KW-1185">Reference proteome</keyword>
<name>A0A7X5LQQ6_9ALTE</name>
<keyword evidence="3" id="KW-0406">Ion transport</keyword>
<dbReference type="Gene3D" id="2.160.20.80">
    <property type="entry name" value="E3 ubiquitin-protein ligase SopA"/>
    <property type="match status" value="1"/>
</dbReference>
<dbReference type="RefSeq" id="WP_163088806.1">
    <property type="nucleotide sequence ID" value="NZ_JAAAWN010000083.1"/>
</dbReference>
<feature type="transmembrane region" description="Helical" evidence="1">
    <location>
        <begin position="315"/>
        <end position="335"/>
    </location>
</feature>
<accession>A0A7X5LQQ6</accession>
<protein>
    <submittedName>
        <fullName evidence="3">Voltage-gated potassium channel</fullName>
    </submittedName>
</protein>
<dbReference type="Pfam" id="PF00805">
    <property type="entry name" value="Pentapeptide"/>
    <property type="match status" value="1"/>
</dbReference>
<keyword evidence="3" id="KW-0407">Ion channel</keyword>
<feature type="domain" description="Potassium channel" evidence="2">
    <location>
        <begin position="290"/>
        <end position="365"/>
    </location>
</feature>
<dbReference type="SUPFAM" id="SSF81324">
    <property type="entry name" value="Voltage-gated potassium channels"/>
    <property type="match status" value="1"/>
</dbReference>
<keyword evidence="1" id="KW-1133">Transmembrane helix</keyword>
<proteinExistence type="predicted"/>
<sequence length="368" mass="42031">MDREGFTFDLVTQRFLKNRWDTELGKRVLEEVIQGLKNGVEVRAILDGYVLEHSENQDPYGHPYYPKDAMDENSFWVLTHDDLRGIHVYHETFPNNSSFSVKSLNYARFFGCNFSGTNMERTELSMATFEKCNLEAVCFAGGGGFGTRFIDSNLRNVCYWSSGLIDGDISGSDLRGIYLEGAKLENITVNYSTKLDLALNLNWKTRSMPVDQIADHLKAYRVAYERAEIWHNVDQYLNLERAANRKYILYPQLKEKFSARGFYRWVSDLMWGYGTGYGTKPSRLILSGFVVSILFSIFFYIAGNPGENQEFVSSLYFSFTTFATLGYGDLSYAADRWIMRLISTSEAWAGAVLIAAYVGVLGRKVIRH</sequence>
<evidence type="ECO:0000256" key="1">
    <source>
        <dbReference type="SAM" id="Phobius"/>
    </source>
</evidence>
<dbReference type="AlphaFoldDB" id="A0A7X5LQQ6"/>
<dbReference type="EMBL" id="JAAAWN010000083">
    <property type="protein sequence ID" value="NDV93289.1"/>
    <property type="molecule type" value="Genomic_DNA"/>
</dbReference>
<dbReference type="Proteomes" id="UP000470213">
    <property type="component" value="Unassembled WGS sequence"/>
</dbReference>
<gene>
    <name evidence="3" type="ORF">GTH32_19225</name>
</gene>
<dbReference type="InterPro" id="IPR013099">
    <property type="entry name" value="K_chnl_dom"/>
</dbReference>
<dbReference type="SUPFAM" id="SSF141571">
    <property type="entry name" value="Pentapeptide repeat-like"/>
    <property type="match status" value="1"/>
</dbReference>
<organism evidence="3 4">
    <name type="scientific">Alteromonas profundi</name>
    <dbReference type="NCBI Taxonomy" id="2696062"/>
    <lineage>
        <taxon>Bacteria</taxon>
        <taxon>Pseudomonadati</taxon>
        <taxon>Pseudomonadota</taxon>
        <taxon>Gammaproteobacteria</taxon>
        <taxon>Alteromonadales</taxon>
        <taxon>Alteromonadaceae</taxon>
        <taxon>Alteromonas/Salinimonas group</taxon>
        <taxon>Alteromonas</taxon>
    </lineage>
</organism>
<dbReference type="Gene3D" id="1.10.287.70">
    <property type="match status" value="1"/>
</dbReference>
<comment type="caution">
    <text evidence="3">The sequence shown here is derived from an EMBL/GenBank/DDBJ whole genome shotgun (WGS) entry which is preliminary data.</text>
</comment>
<dbReference type="Pfam" id="PF07885">
    <property type="entry name" value="Ion_trans_2"/>
    <property type="match status" value="1"/>
</dbReference>
<evidence type="ECO:0000313" key="3">
    <source>
        <dbReference type="EMBL" id="NDV93289.1"/>
    </source>
</evidence>
<evidence type="ECO:0000259" key="2">
    <source>
        <dbReference type="Pfam" id="PF07885"/>
    </source>
</evidence>
<dbReference type="GO" id="GO:0034220">
    <property type="term" value="P:monoatomic ion transmembrane transport"/>
    <property type="evidence" value="ECO:0007669"/>
    <property type="project" value="UniProtKB-KW"/>
</dbReference>
<evidence type="ECO:0000313" key="4">
    <source>
        <dbReference type="Proteomes" id="UP000470213"/>
    </source>
</evidence>
<reference evidence="3 4" key="1">
    <citation type="submission" date="2020-01" db="EMBL/GenBank/DDBJ databases">
        <authorList>
            <person name="Chen J."/>
            <person name="Zhu S."/>
            <person name="Yang J."/>
        </authorList>
    </citation>
    <scope>NUCLEOTIDE SEQUENCE [LARGE SCALE GENOMIC DNA]</scope>
    <source>
        <strain evidence="3 4">345S023</strain>
    </source>
</reference>
<feature type="transmembrane region" description="Helical" evidence="1">
    <location>
        <begin position="347"/>
        <end position="366"/>
    </location>
</feature>
<keyword evidence="1" id="KW-0472">Membrane</keyword>